<gene>
    <name evidence="2" type="primary">AVEN_262102_1</name>
    <name evidence="2" type="ORF">CEXT_136171</name>
</gene>
<reference evidence="2 3" key="1">
    <citation type="submission" date="2021-06" db="EMBL/GenBank/DDBJ databases">
        <title>Caerostris extrusa draft genome.</title>
        <authorList>
            <person name="Kono N."/>
            <person name="Arakawa K."/>
        </authorList>
    </citation>
    <scope>NUCLEOTIDE SEQUENCE [LARGE SCALE GENOMIC DNA]</scope>
</reference>
<accession>A0AAV4VKS7</accession>
<organism evidence="2 3">
    <name type="scientific">Caerostris extrusa</name>
    <name type="common">Bark spider</name>
    <name type="synonym">Caerostris bankana</name>
    <dbReference type="NCBI Taxonomy" id="172846"/>
    <lineage>
        <taxon>Eukaryota</taxon>
        <taxon>Metazoa</taxon>
        <taxon>Ecdysozoa</taxon>
        <taxon>Arthropoda</taxon>
        <taxon>Chelicerata</taxon>
        <taxon>Arachnida</taxon>
        <taxon>Araneae</taxon>
        <taxon>Araneomorphae</taxon>
        <taxon>Entelegynae</taxon>
        <taxon>Araneoidea</taxon>
        <taxon>Araneidae</taxon>
        <taxon>Caerostris</taxon>
    </lineage>
</organism>
<feature type="chain" id="PRO_5043416656" evidence="1">
    <location>
        <begin position="19"/>
        <end position="81"/>
    </location>
</feature>
<comment type="caution">
    <text evidence="2">The sequence shown here is derived from an EMBL/GenBank/DDBJ whole genome shotgun (WGS) entry which is preliminary data.</text>
</comment>
<keyword evidence="1" id="KW-0732">Signal</keyword>
<dbReference type="AlphaFoldDB" id="A0AAV4VKS7"/>
<protein>
    <submittedName>
        <fullName evidence="2">Uncharacterized protein</fullName>
    </submittedName>
</protein>
<evidence type="ECO:0000313" key="2">
    <source>
        <dbReference type="EMBL" id="GIY70050.1"/>
    </source>
</evidence>
<keyword evidence="3" id="KW-1185">Reference proteome</keyword>
<dbReference type="EMBL" id="BPLR01014619">
    <property type="protein sequence ID" value="GIY70050.1"/>
    <property type="molecule type" value="Genomic_DNA"/>
</dbReference>
<sequence>MPMLALAGLTMLVPTITSSLGSRTKRSIDSQTHPLSLISDYKDRLERYYSLYRTAVEKEECMNRIICEFGSAVVMLKEKEQ</sequence>
<dbReference type="Proteomes" id="UP001054945">
    <property type="component" value="Unassembled WGS sequence"/>
</dbReference>
<proteinExistence type="predicted"/>
<evidence type="ECO:0000313" key="3">
    <source>
        <dbReference type="Proteomes" id="UP001054945"/>
    </source>
</evidence>
<evidence type="ECO:0000256" key="1">
    <source>
        <dbReference type="SAM" id="SignalP"/>
    </source>
</evidence>
<name>A0AAV4VKS7_CAEEX</name>
<feature type="signal peptide" evidence="1">
    <location>
        <begin position="1"/>
        <end position="18"/>
    </location>
</feature>